<dbReference type="AlphaFoldDB" id="A0AAD8A9W6"/>
<feature type="region of interest" description="Disordered" evidence="1">
    <location>
        <begin position="1"/>
        <end position="51"/>
    </location>
</feature>
<reference evidence="2" key="1">
    <citation type="journal article" date="2023" name="IScience">
        <title>Live-bearing cockroach genome reveals convergent evolutionary mechanisms linked to viviparity in insects and beyond.</title>
        <authorList>
            <person name="Fouks B."/>
            <person name="Harrison M.C."/>
            <person name="Mikhailova A.A."/>
            <person name="Marchal E."/>
            <person name="English S."/>
            <person name="Carruthers M."/>
            <person name="Jennings E.C."/>
            <person name="Chiamaka E.L."/>
            <person name="Frigard R.A."/>
            <person name="Pippel M."/>
            <person name="Attardo G.M."/>
            <person name="Benoit J.B."/>
            <person name="Bornberg-Bauer E."/>
            <person name="Tobe S.S."/>
        </authorList>
    </citation>
    <scope>NUCLEOTIDE SEQUENCE</scope>
    <source>
        <strain evidence="2">Stay&amp;Tobe</strain>
    </source>
</reference>
<evidence type="ECO:0000313" key="3">
    <source>
        <dbReference type="Proteomes" id="UP001233999"/>
    </source>
</evidence>
<feature type="compositionally biased region" description="Basic and acidic residues" evidence="1">
    <location>
        <begin position="17"/>
        <end position="31"/>
    </location>
</feature>
<accession>A0AAD8A9W6</accession>
<reference evidence="2" key="2">
    <citation type="submission" date="2023-05" db="EMBL/GenBank/DDBJ databases">
        <authorList>
            <person name="Fouks B."/>
        </authorList>
    </citation>
    <scope>NUCLEOTIDE SEQUENCE</scope>
    <source>
        <strain evidence="2">Stay&amp;Tobe</strain>
        <tissue evidence="2">Testes</tissue>
    </source>
</reference>
<feature type="compositionally biased region" description="Polar residues" evidence="1">
    <location>
        <begin position="1"/>
        <end position="13"/>
    </location>
</feature>
<feature type="non-terminal residue" evidence="2">
    <location>
        <position position="51"/>
    </location>
</feature>
<protein>
    <submittedName>
        <fullName evidence="2">Uncharacterized protein</fullName>
    </submittedName>
</protein>
<comment type="caution">
    <text evidence="2">The sequence shown here is derived from an EMBL/GenBank/DDBJ whole genome shotgun (WGS) entry which is preliminary data.</text>
</comment>
<dbReference type="EMBL" id="JASPKZ010002692">
    <property type="protein sequence ID" value="KAJ9595117.1"/>
    <property type="molecule type" value="Genomic_DNA"/>
</dbReference>
<proteinExistence type="predicted"/>
<name>A0AAD8A9W6_DIPPU</name>
<organism evidence="2 3">
    <name type="scientific">Diploptera punctata</name>
    <name type="common">Pacific beetle cockroach</name>
    <dbReference type="NCBI Taxonomy" id="6984"/>
    <lineage>
        <taxon>Eukaryota</taxon>
        <taxon>Metazoa</taxon>
        <taxon>Ecdysozoa</taxon>
        <taxon>Arthropoda</taxon>
        <taxon>Hexapoda</taxon>
        <taxon>Insecta</taxon>
        <taxon>Pterygota</taxon>
        <taxon>Neoptera</taxon>
        <taxon>Polyneoptera</taxon>
        <taxon>Dictyoptera</taxon>
        <taxon>Blattodea</taxon>
        <taxon>Blaberoidea</taxon>
        <taxon>Blaberidae</taxon>
        <taxon>Diplopterinae</taxon>
        <taxon>Diploptera</taxon>
    </lineage>
</organism>
<sequence length="51" mass="5377">MFSGLTNQVSSWMGGTGKKDGDPSKAEDEKLSSPIAETETGNSIEGEKKDT</sequence>
<evidence type="ECO:0000256" key="1">
    <source>
        <dbReference type="SAM" id="MobiDB-lite"/>
    </source>
</evidence>
<gene>
    <name evidence="2" type="ORF">L9F63_013592</name>
</gene>
<dbReference type="Proteomes" id="UP001233999">
    <property type="component" value="Unassembled WGS sequence"/>
</dbReference>
<evidence type="ECO:0000313" key="2">
    <source>
        <dbReference type="EMBL" id="KAJ9595117.1"/>
    </source>
</evidence>
<keyword evidence="3" id="KW-1185">Reference proteome</keyword>